<dbReference type="PANTHER" id="PTHR36452:SF1">
    <property type="entry name" value="DUF2461 DOMAIN-CONTAINING PROTEIN"/>
    <property type="match status" value="1"/>
</dbReference>
<accession>A0A379YAS4</accession>
<dbReference type="InterPro" id="IPR012808">
    <property type="entry name" value="CHP02453"/>
</dbReference>
<name>A0A379YAS4_SERMA</name>
<evidence type="ECO:0000313" key="2">
    <source>
        <dbReference type="Proteomes" id="UP000254765"/>
    </source>
</evidence>
<reference evidence="1 2" key="1">
    <citation type="submission" date="2018-06" db="EMBL/GenBank/DDBJ databases">
        <authorList>
            <consortium name="Pathogen Informatics"/>
            <person name="Doyle S."/>
        </authorList>
    </citation>
    <scope>NUCLEOTIDE SEQUENCE [LARGE SCALE GENOMIC DNA]</scope>
    <source>
        <strain evidence="1 2">NCTC10211</strain>
    </source>
</reference>
<dbReference type="Pfam" id="PF09365">
    <property type="entry name" value="DUF2461"/>
    <property type="match status" value="1"/>
</dbReference>
<protein>
    <recommendedName>
        <fullName evidence="3">DUF2461 domain-containing protein</fullName>
    </recommendedName>
</protein>
<evidence type="ECO:0008006" key="3">
    <source>
        <dbReference type="Google" id="ProtNLM"/>
    </source>
</evidence>
<evidence type="ECO:0000313" key="1">
    <source>
        <dbReference type="EMBL" id="SUI42793.1"/>
    </source>
</evidence>
<dbReference type="PANTHER" id="PTHR36452">
    <property type="entry name" value="CHROMOSOME 12, WHOLE GENOME SHOTGUN SEQUENCE"/>
    <property type="match status" value="1"/>
</dbReference>
<dbReference type="AlphaFoldDB" id="A0A379YAS4"/>
<dbReference type="EMBL" id="UGYK01000002">
    <property type="protein sequence ID" value="SUI42793.1"/>
    <property type="molecule type" value="Genomic_DNA"/>
</dbReference>
<dbReference type="Proteomes" id="UP000254765">
    <property type="component" value="Unassembled WGS sequence"/>
</dbReference>
<dbReference type="InterPro" id="IPR015996">
    <property type="entry name" value="UCP028451"/>
</dbReference>
<proteinExistence type="predicted"/>
<organism evidence="1 2">
    <name type="scientific">Serratia marcescens</name>
    <dbReference type="NCBI Taxonomy" id="615"/>
    <lineage>
        <taxon>Bacteria</taxon>
        <taxon>Pseudomonadati</taxon>
        <taxon>Pseudomonadota</taxon>
        <taxon>Gammaproteobacteria</taxon>
        <taxon>Enterobacterales</taxon>
        <taxon>Yersiniaceae</taxon>
        <taxon>Serratia</taxon>
    </lineage>
</organism>
<gene>
    <name evidence="1" type="ORF">NCTC10211_01308</name>
</gene>
<sequence>MTQPFSGFSQQGLNFLQQVRIENDKAWFDGNRDIYDRELLAPFRALVEQLAPGMLAIDPQFETRPAIGKTLSRIHRDTRFSHDKSRYRSRMWLTFKRPSKDWKDAPVYFFELGPDMLRYGLGYYSANKPTMDLFRHTLKQRPQPFLEVAACCRPPFELVGESYKRPLVKEQAAEIATWYNRKSFAVMVTDSEVEKAVQRRFWRRCWPGAFLQLEPLYHWLMQVEAMKQIDPADL</sequence>
<dbReference type="PIRSF" id="PIRSF028451">
    <property type="entry name" value="UCP028451"/>
    <property type="match status" value="1"/>
</dbReference>